<comment type="similarity">
    <text evidence="1">Belongs to the UPF0597 family.</text>
</comment>
<evidence type="ECO:0000313" key="4">
    <source>
        <dbReference type="Proteomes" id="UP000617951"/>
    </source>
</evidence>
<dbReference type="GO" id="GO:0080146">
    <property type="term" value="F:L-cysteine desulfhydrase activity"/>
    <property type="evidence" value="ECO:0007669"/>
    <property type="project" value="TreeGrafter"/>
</dbReference>
<dbReference type="PANTHER" id="PTHR30501:SF2">
    <property type="entry name" value="UPF0597 PROTEIN YHAM"/>
    <property type="match status" value="1"/>
</dbReference>
<accession>A0A926DIC2</accession>
<dbReference type="AlphaFoldDB" id="A0A926DIC2"/>
<proteinExistence type="inferred from homology"/>
<dbReference type="GO" id="GO:0019450">
    <property type="term" value="P:L-cysteine catabolic process to pyruvate"/>
    <property type="evidence" value="ECO:0007669"/>
    <property type="project" value="TreeGrafter"/>
</dbReference>
<feature type="domain" description="Serine dehydratase-like alpha subunit" evidence="2">
    <location>
        <begin position="96"/>
        <end position="432"/>
    </location>
</feature>
<dbReference type="HAMAP" id="MF_01845">
    <property type="entry name" value="UPF0597"/>
    <property type="match status" value="1"/>
</dbReference>
<evidence type="ECO:0000259" key="2">
    <source>
        <dbReference type="Pfam" id="PF03313"/>
    </source>
</evidence>
<sequence>MQEQSFITYPPETVDKVLEILREEIVPAEGCTEPIAIAYVAARAAKLLGKTPERMVVYPSGNIIKNVKSVVIPNSGGLIGIEAAAAMGALAGDPEKELMVISEATEEQVTAVREFLEKDAIQVEMEKTDIKLYVRVEVFAGGESASVEIKHTHTNVTKMVKNGEVLLDIPCADGDFNSSLADRSILSIEMIYHMAHTIDLERIRDLFLQVIDKNTRIAYEGMSGHYGVNTGRMIMENISAGTYGNDIRNRCAAFAAAGSDARMSGCALPVMTTSGSGNQGMTASLPVIQYCRDMRLPEDTMIRALFFSHLSTIHIKTNVGRLSAYCGAICASAGVSGALTMLQGGDLEAVGDAITNTLGNLSGVICDGAKASCALKIASGMYAAFDGAMLAMQNQKLRPKEGIVGVGIENTIQHVGELAQDGMKETDLAILEIMLSKL</sequence>
<comment type="caution">
    <text evidence="3">The sequence shown here is derived from an EMBL/GenBank/DDBJ whole genome shotgun (WGS) entry which is preliminary data.</text>
</comment>
<evidence type="ECO:0000256" key="1">
    <source>
        <dbReference type="HAMAP-Rule" id="MF_01845"/>
    </source>
</evidence>
<keyword evidence="4" id="KW-1185">Reference proteome</keyword>
<protein>
    <recommendedName>
        <fullName evidence="1">UPF0597 protein H8693_06760</fullName>
    </recommendedName>
</protein>
<dbReference type="Pfam" id="PF03313">
    <property type="entry name" value="SDH_alpha"/>
    <property type="match status" value="1"/>
</dbReference>
<dbReference type="InterPro" id="IPR021144">
    <property type="entry name" value="UPF0597"/>
</dbReference>
<dbReference type="Proteomes" id="UP000617951">
    <property type="component" value="Unassembled WGS sequence"/>
</dbReference>
<dbReference type="EMBL" id="JACRSS010000003">
    <property type="protein sequence ID" value="MBC8538633.1"/>
    <property type="molecule type" value="Genomic_DNA"/>
</dbReference>
<dbReference type="PANTHER" id="PTHR30501">
    <property type="entry name" value="UPF0597 PROTEIN YHAM"/>
    <property type="match status" value="1"/>
</dbReference>
<name>A0A926DIC2_9FIRM</name>
<dbReference type="RefSeq" id="WP_249280360.1">
    <property type="nucleotide sequence ID" value="NZ_JACRSS010000003.1"/>
</dbReference>
<reference evidence="3" key="1">
    <citation type="submission" date="2020-08" db="EMBL/GenBank/DDBJ databases">
        <title>Genome public.</title>
        <authorList>
            <person name="Liu C."/>
            <person name="Sun Q."/>
        </authorList>
    </citation>
    <scope>NUCLEOTIDE SEQUENCE</scope>
    <source>
        <strain evidence="3">NSJ-63</strain>
    </source>
</reference>
<dbReference type="PIRSF" id="PIRSF006054">
    <property type="entry name" value="UCP006054"/>
    <property type="match status" value="1"/>
</dbReference>
<evidence type="ECO:0000313" key="3">
    <source>
        <dbReference type="EMBL" id="MBC8538633.1"/>
    </source>
</evidence>
<gene>
    <name evidence="3" type="ORF">H8693_06760</name>
</gene>
<organism evidence="3 4">
    <name type="scientific">Guopingia tenuis</name>
    <dbReference type="NCBI Taxonomy" id="2763656"/>
    <lineage>
        <taxon>Bacteria</taxon>
        <taxon>Bacillati</taxon>
        <taxon>Bacillota</taxon>
        <taxon>Clostridia</taxon>
        <taxon>Christensenellales</taxon>
        <taxon>Christensenellaceae</taxon>
        <taxon>Guopingia</taxon>
    </lineage>
</organism>
<dbReference type="InterPro" id="IPR005130">
    <property type="entry name" value="Ser_deHydtase-like_asu"/>
</dbReference>